<accession>A0A383WEJ7</accession>
<evidence type="ECO:0008006" key="3">
    <source>
        <dbReference type="Google" id="ProtNLM"/>
    </source>
</evidence>
<evidence type="ECO:0000313" key="1">
    <source>
        <dbReference type="EMBL" id="SZX76027.1"/>
    </source>
</evidence>
<dbReference type="AlphaFoldDB" id="A0A383WEJ7"/>
<dbReference type="STRING" id="3088.A0A383WEJ7"/>
<protein>
    <recommendedName>
        <fullName evidence="3">NADH dehydrogenase [ubiquinone] 1 beta subcomplex subunit 10</fullName>
    </recommendedName>
</protein>
<name>A0A383WEJ7_TETOB</name>
<evidence type="ECO:0000313" key="2">
    <source>
        <dbReference type="Proteomes" id="UP000256970"/>
    </source>
</evidence>
<dbReference type="EMBL" id="FNXT01001247">
    <property type="protein sequence ID" value="SZX76027.1"/>
    <property type="molecule type" value="Genomic_DNA"/>
</dbReference>
<proteinExistence type="predicted"/>
<dbReference type="Proteomes" id="UP000256970">
    <property type="component" value="Unassembled WGS sequence"/>
</dbReference>
<keyword evidence="2" id="KW-1185">Reference proteome</keyword>
<organism evidence="1 2">
    <name type="scientific">Tetradesmus obliquus</name>
    <name type="common">Green alga</name>
    <name type="synonym">Acutodesmus obliquus</name>
    <dbReference type="NCBI Taxonomy" id="3088"/>
    <lineage>
        <taxon>Eukaryota</taxon>
        <taxon>Viridiplantae</taxon>
        <taxon>Chlorophyta</taxon>
        <taxon>core chlorophytes</taxon>
        <taxon>Chlorophyceae</taxon>
        <taxon>CS clade</taxon>
        <taxon>Sphaeropleales</taxon>
        <taxon>Scenedesmaceae</taxon>
        <taxon>Tetradesmus</taxon>
    </lineage>
</organism>
<sequence length="112" mass="12749">MSSTERPTAPILGVDESKDLKAFYHNVAYKTNRVAINLEKMKILKDRLGECVRKEGVNYIDKCEQLTKRYEAAVRVCQWNSGTHSRPRNIGNILEKEKEIQAQLKEEGALAA</sequence>
<gene>
    <name evidence="1" type="ORF">BQ4739_LOCUS16392</name>
</gene>
<reference evidence="1 2" key="1">
    <citation type="submission" date="2016-10" db="EMBL/GenBank/DDBJ databases">
        <authorList>
            <person name="Cai Z."/>
        </authorList>
    </citation>
    <scope>NUCLEOTIDE SEQUENCE [LARGE SCALE GENOMIC DNA]</scope>
</reference>